<keyword evidence="9" id="KW-1015">Disulfide bond</keyword>
<dbReference type="SUPFAM" id="SSF49265">
    <property type="entry name" value="Fibronectin type III"/>
    <property type="match status" value="14"/>
</dbReference>
<dbReference type="PROSITE" id="PS50234">
    <property type="entry name" value="VWFA"/>
    <property type="match status" value="4"/>
</dbReference>
<evidence type="ECO:0000256" key="13">
    <source>
        <dbReference type="ARBA" id="ARBA00053577"/>
    </source>
</evidence>
<protein>
    <recommendedName>
        <fullName evidence="15">Collagen alpha-1(XII) chain</fullName>
    </recommendedName>
</protein>
<evidence type="ECO:0000256" key="15">
    <source>
        <dbReference type="ARBA" id="ARBA00067989"/>
    </source>
</evidence>
<keyword evidence="2" id="KW-0964">Secreted</keyword>
<evidence type="ECO:0000256" key="5">
    <source>
        <dbReference type="ARBA" id="ARBA00022737"/>
    </source>
</evidence>
<dbReference type="Pfam" id="PF01391">
    <property type="entry name" value="Collagen"/>
    <property type="match status" value="1"/>
</dbReference>
<dbReference type="GO" id="GO:0005201">
    <property type="term" value="F:extracellular matrix structural constituent"/>
    <property type="evidence" value="ECO:0007669"/>
    <property type="project" value="TreeGrafter"/>
</dbReference>
<gene>
    <name evidence="19" type="primary">COL12A1</name>
    <name evidence="19" type="synonym">col12a1b</name>
</gene>
<dbReference type="FunFam" id="3.40.50.410:FF:000001">
    <property type="entry name" value="Collagen, type XII, alpha 1"/>
    <property type="match status" value="4"/>
</dbReference>
<keyword evidence="5" id="KW-0677">Repeat</keyword>
<dbReference type="InterPro" id="IPR003961">
    <property type="entry name" value="FN3_dom"/>
</dbReference>
<feature type="compositionally biased region" description="Polar residues" evidence="16">
    <location>
        <begin position="1043"/>
        <end position="1053"/>
    </location>
</feature>
<feature type="domain" description="Fibronectin type-III" evidence="18">
    <location>
        <begin position="1877"/>
        <end position="1967"/>
    </location>
</feature>
<dbReference type="InterPro" id="IPR036465">
    <property type="entry name" value="vWFA_dom_sf"/>
</dbReference>
<evidence type="ECO:0000256" key="16">
    <source>
        <dbReference type="SAM" id="MobiDB-lite"/>
    </source>
</evidence>
<feature type="domain" description="Fibronectin type-III" evidence="18">
    <location>
        <begin position="1968"/>
        <end position="2058"/>
    </location>
</feature>
<evidence type="ECO:0000313" key="20">
    <source>
        <dbReference type="Proteomes" id="UP000472265"/>
    </source>
</evidence>
<feature type="domain" description="Fibronectin type-III" evidence="18">
    <location>
        <begin position="1519"/>
        <end position="1609"/>
    </location>
</feature>
<feature type="region of interest" description="Disordered" evidence="16">
    <location>
        <begin position="938"/>
        <end position="959"/>
    </location>
</feature>
<comment type="similarity">
    <text evidence="12">Belongs to the fibril-associated collagens with interrupted helices (FACIT) family.</text>
</comment>
<feature type="domain" description="Fibronectin type-III" evidence="18">
    <location>
        <begin position="861"/>
        <end position="950"/>
    </location>
</feature>
<dbReference type="FunFam" id="2.60.120.200:FF:000008">
    <property type="entry name" value="Collagen type XII alpha 1 chain"/>
    <property type="match status" value="1"/>
</dbReference>
<dbReference type="SMART" id="SM00210">
    <property type="entry name" value="TSPN"/>
    <property type="match status" value="1"/>
</dbReference>
<comment type="subunit">
    <text evidence="14">Trimer of identical chains each containing 190 kDa of non-triple-helical sequences.</text>
</comment>
<evidence type="ECO:0000256" key="7">
    <source>
        <dbReference type="ARBA" id="ARBA00022974"/>
    </source>
</evidence>
<dbReference type="GO" id="GO:0009888">
    <property type="term" value="P:tissue development"/>
    <property type="evidence" value="ECO:0007669"/>
    <property type="project" value="UniProtKB-ARBA"/>
</dbReference>
<dbReference type="FunFam" id="2.60.40.10:FF:000234">
    <property type="entry name" value="Collagen, type XII, alpha 1"/>
    <property type="match status" value="4"/>
</dbReference>
<evidence type="ECO:0000256" key="14">
    <source>
        <dbReference type="ARBA" id="ARBA00064391"/>
    </source>
</evidence>
<feature type="region of interest" description="Disordered" evidence="16">
    <location>
        <begin position="2767"/>
        <end position="2875"/>
    </location>
</feature>
<dbReference type="FunFam" id="2.60.40.10:FF:000554">
    <property type="entry name" value="collagen alpha-1(XII) chain isoform X1"/>
    <property type="match status" value="1"/>
</dbReference>
<dbReference type="Pfam" id="PF00092">
    <property type="entry name" value="VWA"/>
    <property type="match status" value="4"/>
</dbReference>
<feature type="domain" description="Fibronectin type-III" evidence="18">
    <location>
        <begin position="334"/>
        <end position="423"/>
    </location>
</feature>
<dbReference type="Gene3D" id="3.40.50.410">
    <property type="entry name" value="von Willebrand factor, type A domain"/>
    <property type="match status" value="4"/>
</dbReference>
<feature type="domain" description="Fibronectin type-III" evidence="18">
    <location>
        <begin position="632"/>
        <end position="723"/>
    </location>
</feature>
<evidence type="ECO:0000259" key="17">
    <source>
        <dbReference type="PROSITE" id="PS50234"/>
    </source>
</evidence>
<dbReference type="GO" id="GO:0005614">
    <property type="term" value="C:interstitial matrix"/>
    <property type="evidence" value="ECO:0007669"/>
    <property type="project" value="UniProtKB-ARBA"/>
</dbReference>
<dbReference type="SMART" id="SM00327">
    <property type="entry name" value="VWA"/>
    <property type="match status" value="4"/>
</dbReference>
<reference evidence="19" key="1">
    <citation type="submission" date="2021-04" db="EMBL/GenBank/DDBJ databases">
        <authorList>
            <consortium name="Wellcome Sanger Institute Data Sharing"/>
        </authorList>
    </citation>
    <scope>NUCLEOTIDE SEQUENCE [LARGE SCALE GENOMIC DNA]</scope>
</reference>
<feature type="domain" description="Fibronectin type-III" evidence="18">
    <location>
        <begin position="1790"/>
        <end position="1876"/>
    </location>
</feature>
<dbReference type="PANTHER" id="PTHR46708:SF7">
    <property type="entry name" value="FIBRONECTIN TYPE-III DOMAIN-CONTAINING PROTEIN"/>
    <property type="match status" value="1"/>
</dbReference>
<feature type="domain" description="Fibronectin type-III" evidence="18">
    <location>
        <begin position="27"/>
        <end position="114"/>
    </location>
</feature>
<feature type="domain" description="VWFA" evidence="17">
    <location>
        <begin position="138"/>
        <end position="314"/>
    </location>
</feature>
<keyword evidence="4" id="KW-0732">Signal</keyword>
<reference evidence="19" key="2">
    <citation type="submission" date="2025-08" db="UniProtKB">
        <authorList>
            <consortium name="Ensembl"/>
        </authorList>
    </citation>
    <scope>IDENTIFICATION</scope>
</reference>
<dbReference type="GO" id="GO:0005178">
    <property type="term" value="F:integrin binding"/>
    <property type="evidence" value="ECO:0007669"/>
    <property type="project" value="TreeGrafter"/>
</dbReference>
<feature type="domain" description="Fibronectin type-III" evidence="18">
    <location>
        <begin position="1700"/>
        <end position="1789"/>
    </location>
</feature>
<comment type="function">
    <text evidence="13">Type XII collagen interacts with type I collagen-containing fibrils, the COL1 domain could be associated with the surface of the fibrils, and the COL2 and NC3 domains may be localized in the perifibrillar matrix.</text>
</comment>
<keyword evidence="8" id="KW-0176">Collagen</keyword>
<name>A0A671W4W7_SPAAU</name>
<keyword evidence="11" id="KW-0379">Hydroxylation</keyword>
<evidence type="ECO:0000256" key="12">
    <source>
        <dbReference type="ARBA" id="ARBA00049648"/>
    </source>
</evidence>
<feature type="domain" description="Fibronectin type-III" evidence="18">
    <location>
        <begin position="2146"/>
        <end position="2235"/>
    </location>
</feature>
<dbReference type="CDD" id="cd00063">
    <property type="entry name" value="FN3"/>
    <property type="match status" value="16"/>
</dbReference>
<feature type="compositionally biased region" description="Pro residues" evidence="16">
    <location>
        <begin position="2709"/>
        <end position="2719"/>
    </location>
</feature>
<keyword evidence="20" id="KW-1185">Reference proteome</keyword>
<organism evidence="19 20">
    <name type="scientific">Sparus aurata</name>
    <name type="common">Gilthead sea bream</name>
    <dbReference type="NCBI Taxonomy" id="8175"/>
    <lineage>
        <taxon>Eukaryota</taxon>
        <taxon>Metazoa</taxon>
        <taxon>Chordata</taxon>
        <taxon>Craniata</taxon>
        <taxon>Vertebrata</taxon>
        <taxon>Euteleostomi</taxon>
        <taxon>Actinopterygii</taxon>
        <taxon>Neopterygii</taxon>
        <taxon>Teleostei</taxon>
        <taxon>Neoteleostei</taxon>
        <taxon>Acanthomorphata</taxon>
        <taxon>Eupercaria</taxon>
        <taxon>Spariformes</taxon>
        <taxon>Sparidae</taxon>
        <taxon>Sparus</taxon>
    </lineage>
</organism>
<dbReference type="InterPro" id="IPR050991">
    <property type="entry name" value="ECM_Regulatory_Proteins"/>
</dbReference>
<sequence length="2906" mass="316740">ERVKLPILELRGLTVFSSVFSLLAVDPPSDLRFKILNENTVQMTWSRPQSRIQGYRIQVTSDTEEPAKEFTLPGSATKTSISDLTPDVDYTVTISAYAGSEESLPMTGQITRESLCPMKRVDKITGTPDKCSFSAIADVVFLVDGSWSVGKPNFKYIRNFISATAGAFQIGEDKTRVGVIQYSNDARSEFNLNTHLTRPSLLRAIGSLPYKGGDTRTGDALDFVLKNTFNEAAGARKDFPKVLVIITDGKSEDPVESYARQLRSRGVEIFVLGIQQADEQEMKLMASTPHRSHIYSVANFNSIKNVQKEFITQVCAGVDDQLNSLVSGLEVVEPASNLQVLETASKSIRVTWEASIGEVTGYKVQMIPMMTGSKRQELYVGPGQTSVVVRDLSPDTEYQINLYALKGLMPSEPITTMQKTQPVTVSLECSLGVDVQADVVLLVDGSYSIGLANFAKVRAFLEVLVNSFDIGADKVQISLVQYSRDPHTEFYLNTHHDLAAVVKAVRTFPYRGGSTNTGRAMTYVRERIFQASRGARAHVPRVTILITDGKSSDAFRDPATKLRNSDVEIFAVGVKDAVRSELEAIANKPAETHVYTVEDFDAFQRISKELTQSICLRIEQELRNIQQRRLVQPRDLSFSEIGSRNFRASWEIDATNVKSYLVKFKPADDTDGHYVSMSVPGDTLSTILPHLNPLTRYEVNVQAQYEKADSLPVTGYETTLEELGPVRNLRVSEETTDSFRVSWQPAPGAVTRYRLTYEPVGDDSLMMERTTVGPETTTVLQELQPKTTYRVTVIPEYQSGSGVPLQTEGTTKEGNHTKRLSTVTVRLQQQGVPDKVFPSNIVSEKTDNNRYLCLLFSEVGPPKNLVTSDVTDTSFAASWTAAPGNVKMYQVRWKSLFSEEAGEKMVPGDVTNTVLEGLTPETLYQVSVIAAYGHKDSDPLTGQETTDASAAGKQLTVSDETEHTMKVTWTPAPGKVSHYRLKYILSAGGKEVALKIPGTSTTMKRLQPKTTYNITVHPIYKRREGKARQGVGTTLSPYKAPRNLQTSEPTKTSFRVTWDPAPGDVRGYKVTFHPSGNDVDLGELLVGPYDSTVVLEELRAGTKYSVAVFGMFDGGESMPLAGEEKTTLTEIPNNDPPISTDTQCKTSAKADIVLLVDGSWSIGRINFKTIRNFIARMVSVFDIGPDRVQIGLAQYSGDPKTEWHLKDHPTKESLLDAIANLPYKGGNTMTGMALNYILQNNFKANVGLRPESRKIGVLITDGKSQDEIVFNSQNLRDSGIELYAIGVKNADENELRSIASDPDEIHMYNVNDFQFLLTIVDELTVNLCNSVKGSELEAPTDLVTSEVTHHSFRATWTAPAGPVDKYRVTYVQVAGGPTLELLVDGSVTTAVLEGLTPLTEYIVNVYSVVGEESSEPLKGTETTLPLSAAKNMIVYDETSSTMRVRWEKAAGATGYMLRYKSINATEPQLEREERVGGDVSSIQLVQLIPITEYSISLYALHGEAASDPLEGTGVTLPVPPAGVLRITDVTHSAMKLNWDAAPGAVRKYMITYKPEEGDLKEVEVEGGITTLDLTSLISQTEYDVAVTPIYDEGPGSTMLGNAITDVVPAPKNLQFSEVTQSSFRATWDHGAPDVALYRIGWTKKGETNFHDENSHVLPNLDPDTEYSVTVTAIYPDESESEDLMGSERTCKQTAEPTSSPPQNLRVFNATTSSLSVKWDAAPGPVQNYRITYKPVAGGEPLTQVGGKKTNIVLQKLDPDTQYSVSVAAVYPTGVSKDISSDGKTKALGGVKNLQVTDPTTSSLKVRWEPAEGNVRQYRIFYVPASGGAEDMVSGGTTNTILRNLLSDTPYTVTVVPVYPEGEGLRQSDNGKTLPRTPPRNIQVYNPTPNSLNVRWEPASGQVQQYRVAYAPLSGARPSESVLVPGNINNAFLDNLIPDTPYSVTVSPLYADGEASPVKSNGKTLPRAGPRNMRVFDATTSTLTIGWDHAEGPVRQYRIAYAPMTGDPITEFTVVPGNRNNARLQNLIPDTPYNITVEAIYAEGPGGNLNGNGRTVGLLSPRNLRISDEWYTRFRVAWDPVAAPVQGYRLTYTPTGEPIDLFVGDVSSYTLHNLQPGTTYDVNVVAQYTGGSSTPLDGQGTTLYLNVTNIETYNVDHDKFCIKWAPHRAATSYRIKLNPVDRNKGQHEITIPAGLPQYCFDGLSPDALYTATVFVQTPNLEGPGVSTKERTLVKPTPVPTLPPTPTPPPTIPPAWAVCKGAKADVVFLIDGSWSIGEESFTKVVHFVYSMIGAFDVIGPSGMQVSFVQYSDDAKTEFRLNAYQDKGIAMSALHHIRYRGGNTKTGVALKHTYEKAFSIENGMRRNVPRVVVAITDGRSQDEVKKNAAKLQHAGYSVFAIGVADVDFVELQEIGSKPSERHVFVVDDFDAFDTIKENLITFICETATSTCPLIFLNGFTSPGFRMLEAFNLTEKTYSYVKGVSMETGSFNSYTAYRLHKNAFLNQPTTDIHPDGLPHAYTIILMFRLLPDSPTEAFDIWQVSTSDHKPETGVTLDPSSKTVSFYNKDERGEIQRVTFDNDQVKRIFHGSFHKLHILVSSTGVKLNIDCQEVAEKEIKAAGNTSSDGYQVLGKMSKSIGSKGESATFQLQMFDIVCSLGWTSRDRCCDLPSMRDELKCPSLPNSCTCTSEPNGLPGTQGPVGPIGPRGDNGPPGPMGLPGPQGPSGLSIPGEAVSGDFAPQNMMRSIARQVCEQLVNAQMTRVNTLLNQIPNGMYRSNNPGPAGPPGTPGRQGPRGEPGPAGRNGFPGNPGLPGQQGERGPAGEKGERGVPGVGQKGPRGPAGPPGESRTGSTGPPGSAGPRGPPGRPGYAGVRGPPGPPGYCDSSQCVGIPYNGQGYVGTYQDLHGLQ</sequence>
<dbReference type="FunFam" id="2.60.40.10:FF:000018">
    <property type="entry name" value="collagen alpha-1(XII) chain isoform X1"/>
    <property type="match status" value="3"/>
</dbReference>
<evidence type="ECO:0000256" key="1">
    <source>
        <dbReference type="ARBA" id="ARBA00004498"/>
    </source>
</evidence>
<feature type="domain" description="VWFA" evidence="17">
    <location>
        <begin position="438"/>
        <end position="614"/>
    </location>
</feature>
<dbReference type="FunFam" id="2.60.40.10:FF:000489">
    <property type="entry name" value="collagen alpha-1(XII) chain isoform X1"/>
    <property type="match status" value="1"/>
</dbReference>
<dbReference type="Gene3D" id="2.60.40.10">
    <property type="entry name" value="Immunoglobulins"/>
    <property type="match status" value="17"/>
</dbReference>
<dbReference type="InterPro" id="IPR013320">
    <property type="entry name" value="ConA-like_dom_sf"/>
</dbReference>
<dbReference type="FunFam" id="2.60.40.10:FF:000480">
    <property type="entry name" value="Collagen, type XII, alpha 1"/>
    <property type="match status" value="1"/>
</dbReference>
<evidence type="ECO:0000256" key="3">
    <source>
        <dbReference type="ARBA" id="ARBA00022530"/>
    </source>
</evidence>
<keyword evidence="7" id="KW-0654">Proteoglycan</keyword>
<dbReference type="InterPro" id="IPR048287">
    <property type="entry name" value="TSPN-like_N"/>
</dbReference>
<evidence type="ECO:0000256" key="6">
    <source>
        <dbReference type="ARBA" id="ARBA00022889"/>
    </source>
</evidence>
<feature type="region of interest" description="Disordered" evidence="16">
    <location>
        <begin position="1026"/>
        <end position="1053"/>
    </location>
</feature>
<dbReference type="InterPro" id="IPR013783">
    <property type="entry name" value="Ig-like_fold"/>
</dbReference>
<dbReference type="GeneTree" id="ENSGT00940000154923"/>
<evidence type="ECO:0000256" key="8">
    <source>
        <dbReference type="ARBA" id="ARBA00023119"/>
    </source>
</evidence>
<dbReference type="GO" id="GO:0007399">
    <property type="term" value="P:nervous system development"/>
    <property type="evidence" value="ECO:0007669"/>
    <property type="project" value="TreeGrafter"/>
</dbReference>
<dbReference type="GO" id="GO:0007044">
    <property type="term" value="P:cell-substrate junction assembly"/>
    <property type="evidence" value="ECO:0007669"/>
    <property type="project" value="TreeGrafter"/>
</dbReference>
<dbReference type="SUPFAM" id="SSF49899">
    <property type="entry name" value="Concanavalin A-like lectins/glucanases"/>
    <property type="match status" value="1"/>
</dbReference>
<accession>A0A671W4W7</accession>
<dbReference type="InterPro" id="IPR002035">
    <property type="entry name" value="VWF_A"/>
</dbReference>
<feature type="domain" description="Fibronectin type-III" evidence="18">
    <location>
        <begin position="951"/>
        <end position="1038"/>
    </location>
</feature>
<evidence type="ECO:0000256" key="4">
    <source>
        <dbReference type="ARBA" id="ARBA00022729"/>
    </source>
</evidence>
<dbReference type="InterPro" id="IPR008160">
    <property type="entry name" value="Collagen"/>
</dbReference>
<dbReference type="SMART" id="SM00060">
    <property type="entry name" value="FN3"/>
    <property type="match status" value="17"/>
</dbReference>
<feature type="domain" description="VWFA" evidence="17">
    <location>
        <begin position="2263"/>
        <end position="2440"/>
    </location>
</feature>
<comment type="subcellular location">
    <subcellularLocation>
        <location evidence="1">Secreted</location>
        <location evidence="1">Extracellular space</location>
        <location evidence="1">Extracellular matrix</location>
    </subcellularLocation>
</comment>
<feature type="region of interest" description="Disordered" evidence="16">
    <location>
        <begin position="2690"/>
        <end position="2724"/>
    </location>
</feature>
<evidence type="ECO:0000256" key="11">
    <source>
        <dbReference type="ARBA" id="ARBA00023278"/>
    </source>
</evidence>
<dbReference type="FunFam" id="2.60.40.10:FF:000227">
    <property type="entry name" value="Fibronectin isoform X1"/>
    <property type="match status" value="1"/>
</dbReference>
<reference evidence="19" key="3">
    <citation type="submission" date="2025-09" db="UniProtKB">
        <authorList>
            <consortium name="Ensembl"/>
        </authorList>
    </citation>
    <scope>IDENTIFICATION</scope>
</reference>
<feature type="compositionally biased region" description="Low complexity" evidence="16">
    <location>
        <begin position="2842"/>
        <end position="2858"/>
    </location>
</feature>
<feature type="domain" description="Fibronectin type-III" evidence="18">
    <location>
        <begin position="1338"/>
        <end position="1427"/>
    </location>
</feature>
<dbReference type="FunFam" id="2.60.40.10:FF:000121">
    <property type="entry name" value="Collagen type XII alpha 1 chain"/>
    <property type="match status" value="4"/>
</dbReference>
<evidence type="ECO:0000256" key="2">
    <source>
        <dbReference type="ARBA" id="ARBA00022525"/>
    </source>
</evidence>
<dbReference type="GO" id="GO:0007160">
    <property type="term" value="P:cell-matrix adhesion"/>
    <property type="evidence" value="ECO:0007669"/>
    <property type="project" value="TreeGrafter"/>
</dbReference>
<evidence type="ECO:0000313" key="19">
    <source>
        <dbReference type="Ensembl" id="ENSSAUP00010033012.1"/>
    </source>
</evidence>
<evidence type="ECO:0000256" key="10">
    <source>
        <dbReference type="ARBA" id="ARBA00023180"/>
    </source>
</evidence>
<keyword evidence="10" id="KW-0325">Glycoprotein</keyword>
<evidence type="ECO:0000256" key="9">
    <source>
        <dbReference type="ARBA" id="ARBA00023157"/>
    </source>
</evidence>
<feature type="domain" description="VWFA" evidence="17">
    <location>
        <begin position="1151"/>
        <end position="1323"/>
    </location>
</feature>
<dbReference type="InterPro" id="IPR036116">
    <property type="entry name" value="FN3_sf"/>
</dbReference>
<dbReference type="Gene3D" id="2.60.120.200">
    <property type="match status" value="1"/>
</dbReference>
<dbReference type="PROSITE" id="PS50853">
    <property type="entry name" value="FN3"/>
    <property type="match status" value="16"/>
</dbReference>
<evidence type="ECO:0000259" key="18">
    <source>
        <dbReference type="PROSITE" id="PS50853"/>
    </source>
</evidence>
<dbReference type="Proteomes" id="UP000472265">
    <property type="component" value="Chromosome 22"/>
</dbReference>
<dbReference type="Ensembl" id="ENSSAUT00010034779.1">
    <property type="protein sequence ID" value="ENSSAUP00010033012.1"/>
    <property type="gene ID" value="ENSSAUG00010007916.1"/>
</dbReference>
<dbReference type="CDD" id="cd01482">
    <property type="entry name" value="vWA_collagen_alphaI-XII-like"/>
    <property type="match status" value="2"/>
</dbReference>
<feature type="domain" description="Fibronectin type-III" evidence="18">
    <location>
        <begin position="1428"/>
        <end position="1518"/>
    </location>
</feature>
<dbReference type="GO" id="GO:0043394">
    <property type="term" value="F:proteoglycan binding"/>
    <property type="evidence" value="ECO:0007669"/>
    <property type="project" value="TreeGrafter"/>
</dbReference>
<dbReference type="GO" id="GO:0005581">
    <property type="term" value="C:collagen trimer"/>
    <property type="evidence" value="ECO:0007669"/>
    <property type="project" value="UniProtKB-KW"/>
</dbReference>
<dbReference type="PRINTS" id="PR00453">
    <property type="entry name" value="VWFADOMAIN"/>
</dbReference>
<dbReference type="GO" id="GO:0007507">
    <property type="term" value="P:heart development"/>
    <property type="evidence" value="ECO:0007669"/>
    <property type="project" value="TreeGrafter"/>
</dbReference>
<proteinExistence type="inferred from homology"/>
<dbReference type="SUPFAM" id="SSF53300">
    <property type="entry name" value="vWA-like"/>
    <property type="match status" value="4"/>
</dbReference>
<dbReference type="Pfam" id="PF00041">
    <property type="entry name" value="fn3"/>
    <property type="match status" value="16"/>
</dbReference>
<dbReference type="PANTHER" id="PTHR46708">
    <property type="entry name" value="TENASCIN"/>
    <property type="match status" value="1"/>
</dbReference>
<keyword evidence="6" id="KW-0130">Cell adhesion</keyword>
<keyword evidence="3" id="KW-0272">Extracellular matrix</keyword>
<feature type="domain" description="Fibronectin type-III" evidence="18">
    <location>
        <begin position="2059"/>
        <end position="2145"/>
    </location>
</feature>
<feature type="domain" description="Fibronectin type-III" evidence="18">
    <location>
        <begin position="1040"/>
        <end position="1130"/>
    </location>
</feature>
<feature type="domain" description="Fibronectin type-III" evidence="18">
    <location>
        <begin position="725"/>
        <end position="820"/>
    </location>
</feature>